<dbReference type="EMBL" id="CM051403">
    <property type="protein sequence ID" value="KAJ4708095.1"/>
    <property type="molecule type" value="Genomic_DNA"/>
</dbReference>
<name>A0ACC1X9I2_MELAZ</name>
<proteinExistence type="predicted"/>
<sequence length="143" mass="16463">MTEQRLRKAVSDVSSEIDRYRALEIISPTDEVMQVECECCGLKEDCTQQYIEKVKSSYSGNWVCGLCCEAVREKLVRAPEIAMQEAVSYHREFCHDFNSTTRLNPKLSLTWAMRDIAKRSSENRNRKNFSKLARSSSCAPRIN</sequence>
<accession>A0ACC1X9I2</accession>
<dbReference type="Proteomes" id="UP001164539">
    <property type="component" value="Chromosome 10"/>
</dbReference>
<keyword evidence="2" id="KW-1185">Reference proteome</keyword>
<organism evidence="1 2">
    <name type="scientific">Melia azedarach</name>
    <name type="common">Chinaberry tree</name>
    <dbReference type="NCBI Taxonomy" id="155640"/>
    <lineage>
        <taxon>Eukaryota</taxon>
        <taxon>Viridiplantae</taxon>
        <taxon>Streptophyta</taxon>
        <taxon>Embryophyta</taxon>
        <taxon>Tracheophyta</taxon>
        <taxon>Spermatophyta</taxon>
        <taxon>Magnoliopsida</taxon>
        <taxon>eudicotyledons</taxon>
        <taxon>Gunneridae</taxon>
        <taxon>Pentapetalae</taxon>
        <taxon>rosids</taxon>
        <taxon>malvids</taxon>
        <taxon>Sapindales</taxon>
        <taxon>Meliaceae</taxon>
        <taxon>Melia</taxon>
    </lineage>
</organism>
<gene>
    <name evidence="1" type="ORF">OWV82_018103</name>
</gene>
<evidence type="ECO:0000313" key="1">
    <source>
        <dbReference type="EMBL" id="KAJ4708095.1"/>
    </source>
</evidence>
<reference evidence="1 2" key="1">
    <citation type="journal article" date="2023" name="Science">
        <title>Complex scaffold remodeling in plant triterpene biosynthesis.</title>
        <authorList>
            <person name="De La Pena R."/>
            <person name="Hodgson H."/>
            <person name="Liu J.C."/>
            <person name="Stephenson M.J."/>
            <person name="Martin A.C."/>
            <person name="Owen C."/>
            <person name="Harkess A."/>
            <person name="Leebens-Mack J."/>
            <person name="Jimenez L.E."/>
            <person name="Osbourn A."/>
            <person name="Sattely E.S."/>
        </authorList>
    </citation>
    <scope>NUCLEOTIDE SEQUENCE [LARGE SCALE GENOMIC DNA]</scope>
    <source>
        <strain evidence="2">cv. JPN11</strain>
        <tissue evidence="1">Leaf</tissue>
    </source>
</reference>
<evidence type="ECO:0000313" key="2">
    <source>
        <dbReference type="Proteomes" id="UP001164539"/>
    </source>
</evidence>
<comment type="caution">
    <text evidence="1">The sequence shown here is derived from an EMBL/GenBank/DDBJ whole genome shotgun (WGS) entry which is preliminary data.</text>
</comment>
<protein>
    <submittedName>
        <fullName evidence="1">DUF1677 family protein</fullName>
    </submittedName>
</protein>